<keyword evidence="3" id="KW-0804">Transcription</keyword>
<keyword evidence="1" id="KW-0805">Transcription regulation</keyword>
<evidence type="ECO:0000256" key="2">
    <source>
        <dbReference type="ARBA" id="ARBA00023125"/>
    </source>
</evidence>
<dbReference type="InterPro" id="IPR054156">
    <property type="entry name" value="YxaF_TetR_C"/>
</dbReference>
<evidence type="ECO:0000256" key="4">
    <source>
        <dbReference type="PROSITE-ProRule" id="PRU00335"/>
    </source>
</evidence>
<proteinExistence type="predicted"/>
<dbReference type="RefSeq" id="WP_196150213.1">
    <property type="nucleotide sequence ID" value="NZ_JADMLG010000006.1"/>
</dbReference>
<dbReference type="EMBL" id="JADMLG010000006">
    <property type="protein sequence ID" value="MBH0777894.1"/>
    <property type="molecule type" value="Genomic_DNA"/>
</dbReference>
<feature type="domain" description="HTH tetR-type" evidence="5">
    <location>
        <begin position="3"/>
        <end position="63"/>
    </location>
</feature>
<dbReference type="InterPro" id="IPR036271">
    <property type="entry name" value="Tet_transcr_reg_TetR-rel_C_sf"/>
</dbReference>
<dbReference type="Pfam" id="PF21993">
    <property type="entry name" value="TetR_C_13_2"/>
    <property type="match status" value="1"/>
</dbReference>
<dbReference type="PROSITE" id="PS50977">
    <property type="entry name" value="HTH_TETR_2"/>
    <property type="match status" value="1"/>
</dbReference>
<dbReference type="AlphaFoldDB" id="A0A931IAQ9"/>
<organism evidence="6 7">
    <name type="scientific">Nocardia bovistercoris</name>
    <dbReference type="NCBI Taxonomy" id="2785916"/>
    <lineage>
        <taxon>Bacteria</taxon>
        <taxon>Bacillati</taxon>
        <taxon>Actinomycetota</taxon>
        <taxon>Actinomycetes</taxon>
        <taxon>Mycobacteriales</taxon>
        <taxon>Nocardiaceae</taxon>
        <taxon>Nocardia</taxon>
    </lineage>
</organism>
<dbReference type="Gene3D" id="1.10.357.10">
    <property type="entry name" value="Tetracycline Repressor, domain 2"/>
    <property type="match status" value="1"/>
</dbReference>
<dbReference type="SUPFAM" id="SSF48498">
    <property type="entry name" value="Tetracyclin repressor-like, C-terminal domain"/>
    <property type="match status" value="1"/>
</dbReference>
<protein>
    <submittedName>
        <fullName evidence="6">TetR/AcrR family transcriptional regulator</fullName>
    </submittedName>
</protein>
<gene>
    <name evidence="6" type="ORF">IT779_16585</name>
</gene>
<evidence type="ECO:0000313" key="6">
    <source>
        <dbReference type="EMBL" id="MBH0777894.1"/>
    </source>
</evidence>
<dbReference type="SUPFAM" id="SSF46689">
    <property type="entry name" value="Homeodomain-like"/>
    <property type="match status" value="1"/>
</dbReference>
<evidence type="ECO:0000313" key="7">
    <source>
        <dbReference type="Proteomes" id="UP000655751"/>
    </source>
</evidence>
<accession>A0A931IAQ9</accession>
<evidence type="ECO:0000256" key="3">
    <source>
        <dbReference type="ARBA" id="ARBA00023163"/>
    </source>
</evidence>
<reference evidence="6" key="1">
    <citation type="submission" date="2020-11" db="EMBL/GenBank/DDBJ databases">
        <title>Nocardia NEAU-351.nov., a novel actinomycete isolated from the cow dung.</title>
        <authorList>
            <person name="Zhang X."/>
        </authorList>
    </citation>
    <scope>NUCLEOTIDE SEQUENCE</scope>
    <source>
        <strain evidence="6">NEAU-351</strain>
    </source>
</reference>
<sequence>MPRQTRNRMIQQAALLFRSRGYGATGIREIANQAGAHRGVIYHHFPRGKTEVAEEVLAATDATVGGFIDSWCANQDPATAVRAIVAGIKMMSTGGEHPPGSPVAAITVGACPDDDHLRETALGIYQRWQGAFRDCLRRDGVPEPQASNLATVLIAGIEGALVLCRAEGGNAALDRLEAAMLSMVATRER</sequence>
<name>A0A931IAQ9_9NOCA</name>
<dbReference type="InterPro" id="IPR009057">
    <property type="entry name" value="Homeodomain-like_sf"/>
</dbReference>
<evidence type="ECO:0000256" key="1">
    <source>
        <dbReference type="ARBA" id="ARBA00023015"/>
    </source>
</evidence>
<dbReference type="PANTHER" id="PTHR47506:SF3">
    <property type="entry name" value="HTH-TYPE TRANSCRIPTIONAL REGULATOR LMRA"/>
    <property type="match status" value="1"/>
</dbReference>
<dbReference type="Proteomes" id="UP000655751">
    <property type="component" value="Unassembled WGS sequence"/>
</dbReference>
<feature type="DNA-binding region" description="H-T-H motif" evidence="4">
    <location>
        <begin position="26"/>
        <end position="45"/>
    </location>
</feature>
<comment type="caution">
    <text evidence="6">The sequence shown here is derived from an EMBL/GenBank/DDBJ whole genome shotgun (WGS) entry which is preliminary data.</text>
</comment>
<dbReference type="Pfam" id="PF00440">
    <property type="entry name" value="TetR_N"/>
    <property type="match status" value="1"/>
</dbReference>
<evidence type="ECO:0000259" key="5">
    <source>
        <dbReference type="PROSITE" id="PS50977"/>
    </source>
</evidence>
<dbReference type="GO" id="GO:0003677">
    <property type="term" value="F:DNA binding"/>
    <property type="evidence" value="ECO:0007669"/>
    <property type="project" value="UniProtKB-UniRule"/>
</dbReference>
<dbReference type="PANTHER" id="PTHR47506">
    <property type="entry name" value="TRANSCRIPTIONAL REGULATORY PROTEIN"/>
    <property type="match status" value="1"/>
</dbReference>
<keyword evidence="2 4" id="KW-0238">DNA-binding</keyword>
<keyword evidence="7" id="KW-1185">Reference proteome</keyword>
<dbReference type="InterPro" id="IPR001647">
    <property type="entry name" value="HTH_TetR"/>
</dbReference>